<keyword evidence="7" id="KW-1185">Reference proteome</keyword>
<dbReference type="Pfam" id="PF00293">
    <property type="entry name" value="NUDIX"/>
    <property type="match status" value="1"/>
</dbReference>
<dbReference type="PROSITE" id="PS00893">
    <property type="entry name" value="NUDIX_BOX"/>
    <property type="match status" value="1"/>
</dbReference>
<dbReference type="InterPro" id="IPR020476">
    <property type="entry name" value="Nudix_hydrolase"/>
</dbReference>
<comment type="caution">
    <text evidence="6">The sequence shown here is derived from an EMBL/GenBank/DDBJ whole genome shotgun (WGS) entry which is preliminary data.</text>
</comment>
<comment type="similarity">
    <text evidence="4">Belongs to the Nudix hydrolase family.</text>
</comment>
<proteinExistence type="inferred from homology"/>
<dbReference type="PRINTS" id="PR00502">
    <property type="entry name" value="NUDIXFAMILY"/>
</dbReference>
<dbReference type="Proteomes" id="UP001595896">
    <property type="component" value="Unassembled WGS sequence"/>
</dbReference>
<dbReference type="RefSeq" id="WP_377910614.1">
    <property type="nucleotide sequence ID" value="NZ_JBHSGK010000021.1"/>
</dbReference>
<dbReference type="InterPro" id="IPR015797">
    <property type="entry name" value="NUDIX_hydrolase-like_dom_sf"/>
</dbReference>
<dbReference type="EC" id="3.6.-.-" evidence="6"/>
<dbReference type="Gene3D" id="3.90.79.10">
    <property type="entry name" value="Nucleoside Triphosphate Pyrophosphohydrolase"/>
    <property type="match status" value="1"/>
</dbReference>
<dbReference type="InterPro" id="IPR004385">
    <property type="entry name" value="NDP_pyrophosphatase"/>
</dbReference>
<comment type="subunit">
    <text evidence="2">Homodimer.</text>
</comment>
<name>A0ABV9NXG2_9BACI</name>
<dbReference type="CDD" id="cd03424">
    <property type="entry name" value="NUDIX_ADPRase_Nudt5_UGPPase_Nudt14"/>
    <property type="match status" value="1"/>
</dbReference>
<organism evidence="6 7">
    <name type="scientific">Bacillus daqingensis</name>
    <dbReference type="NCBI Taxonomy" id="872396"/>
    <lineage>
        <taxon>Bacteria</taxon>
        <taxon>Bacillati</taxon>
        <taxon>Bacillota</taxon>
        <taxon>Bacilli</taxon>
        <taxon>Bacillales</taxon>
        <taxon>Bacillaceae</taxon>
        <taxon>Bacillus</taxon>
    </lineage>
</organism>
<keyword evidence="3 4" id="KW-0378">Hydrolase</keyword>
<evidence type="ECO:0000259" key="5">
    <source>
        <dbReference type="PROSITE" id="PS51462"/>
    </source>
</evidence>
<evidence type="ECO:0000256" key="1">
    <source>
        <dbReference type="ARBA" id="ARBA00001946"/>
    </source>
</evidence>
<comment type="cofactor">
    <cofactor evidence="1">
        <name>Mg(2+)</name>
        <dbReference type="ChEBI" id="CHEBI:18420"/>
    </cofactor>
</comment>
<feature type="domain" description="Nudix hydrolase" evidence="5">
    <location>
        <begin position="41"/>
        <end position="169"/>
    </location>
</feature>
<dbReference type="SUPFAM" id="SSF55811">
    <property type="entry name" value="Nudix"/>
    <property type="match status" value="1"/>
</dbReference>
<dbReference type="EMBL" id="JBHSGK010000021">
    <property type="protein sequence ID" value="MFC4738023.1"/>
    <property type="molecule type" value="Genomic_DNA"/>
</dbReference>
<dbReference type="PANTHER" id="PTHR11839:SF18">
    <property type="entry name" value="NUDIX HYDROLASE DOMAIN-CONTAINING PROTEIN"/>
    <property type="match status" value="1"/>
</dbReference>
<reference evidence="7" key="1">
    <citation type="journal article" date="2019" name="Int. J. Syst. Evol. Microbiol.">
        <title>The Global Catalogue of Microorganisms (GCM) 10K type strain sequencing project: providing services to taxonomists for standard genome sequencing and annotation.</title>
        <authorList>
            <consortium name="The Broad Institute Genomics Platform"/>
            <consortium name="The Broad Institute Genome Sequencing Center for Infectious Disease"/>
            <person name="Wu L."/>
            <person name="Ma J."/>
        </authorList>
    </citation>
    <scope>NUCLEOTIDE SEQUENCE [LARGE SCALE GENOMIC DNA]</scope>
    <source>
        <strain evidence="7">JCM 12165</strain>
    </source>
</reference>
<accession>A0ABV9NXG2</accession>
<gene>
    <name evidence="6" type="ORF">ACFO4L_15725</name>
</gene>
<evidence type="ECO:0000256" key="3">
    <source>
        <dbReference type="ARBA" id="ARBA00022801"/>
    </source>
</evidence>
<evidence type="ECO:0000256" key="4">
    <source>
        <dbReference type="RuleBase" id="RU003476"/>
    </source>
</evidence>
<dbReference type="PROSITE" id="PS51462">
    <property type="entry name" value="NUDIX"/>
    <property type="match status" value="1"/>
</dbReference>
<evidence type="ECO:0000256" key="2">
    <source>
        <dbReference type="ARBA" id="ARBA00011738"/>
    </source>
</evidence>
<sequence length="185" mass="20915">MKDHLHEETLHKERIYQGRIIELENHTVRLPDGKESKREVVRHPGAVGIICFRNDKLILVYQYRKALGKVIAEIPAGKLDEGESPEVCAVRELEEETGIKAGSCRFLCSFYTSPGFADELVHIYIAEDLKAGHKAADDDEFVEMAEVSLEEASAFIEDGTIHDAKTLYAVQYLQLQKERSSSRPK</sequence>
<dbReference type="InterPro" id="IPR020084">
    <property type="entry name" value="NUDIX_hydrolase_CS"/>
</dbReference>
<evidence type="ECO:0000313" key="6">
    <source>
        <dbReference type="EMBL" id="MFC4738023.1"/>
    </source>
</evidence>
<dbReference type="InterPro" id="IPR000086">
    <property type="entry name" value="NUDIX_hydrolase_dom"/>
</dbReference>
<dbReference type="NCBIfam" id="TIGR00052">
    <property type="entry name" value="nudix-type nucleoside diphosphatase, YffH/AdpP family"/>
    <property type="match status" value="1"/>
</dbReference>
<protein>
    <submittedName>
        <fullName evidence="6">NUDIX hydrolase</fullName>
        <ecNumber evidence="6">3.6.-.-</ecNumber>
    </submittedName>
</protein>
<dbReference type="GO" id="GO:0016787">
    <property type="term" value="F:hydrolase activity"/>
    <property type="evidence" value="ECO:0007669"/>
    <property type="project" value="UniProtKB-KW"/>
</dbReference>
<evidence type="ECO:0000313" key="7">
    <source>
        <dbReference type="Proteomes" id="UP001595896"/>
    </source>
</evidence>
<dbReference type="PANTHER" id="PTHR11839">
    <property type="entry name" value="UDP/ADP-SUGAR PYROPHOSPHATASE"/>
    <property type="match status" value="1"/>
</dbReference>